<dbReference type="InterPro" id="IPR012675">
    <property type="entry name" value="Beta-grasp_dom_sf"/>
</dbReference>
<dbReference type="RefSeq" id="WP_092472802.1">
    <property type="nucleotide sequence ID" value="NZ_FOOX01000014.1"/>
</dbReference>
<organism evidence="1 2">
    <name type="scientific">Desulfotruncus arcticus DSM 17038</name>
    <dbReference type="NCBI Taxonomy" id="1121424"/>
    <lineage>
        <taxon>Bacteria</taxon>
        <taxon>Bacillati</taxon>
        <taxon>Bacillota</taxon>
        <taxon>Clostridia</taxon>
        <taxon>Eubacteriales</taxon>
        <taxon>Desulfallaceae</taxon>
        <taxon>Desulfotruncus</taxon>
    </lineage>
</organism>
<dbReference type="EMBL" id="FOOX01000014">
    <property type="protein sequence ID" value="SFH02760.1"/>
    <property type="molecule type" value="Genomic_DNA"/>
</dbReference>
<accession>A0A1I2WMY2</accession>
<dbReference type="STRING" id="341036.SAMN05660649_03555"/>
<reference evidence="2" key="1">
    <citation type="submission" date="2016-10" db="EMBL/GenBank/DDBJ databases">
        <authorList>
            <person name="Varghese N."/>
            <person name="Submissions S."/>
        </authorList>
    </citation>
    <scope>NUCLEOTIDE SEQUENCE [LARGE SCALE GENOMIC DNA]</scope>
    <source>
        <strain evidence="2">DSM 17038</strain>
    </source>
</reference>
<evidence type="ECO:0000313" key="1">
    <source>
        <dbReference type="EMBL" id="SFH02760.1"/>
    </source>
</evidence>
<dbReference type="OrthoDB" id="1787198at2"/>
<name>A0A1I2WMY2_9FIRM</name>
<dbReference type="SUPFAM" id="SSF54285">
    <property type="entry name" value="MoaD/ThiS"/>
    <property type="match status" value="1"/>
</dbReference>
<dbReference type="Proteomes" id="UP000199337">
    <property type="component" value="Unassembled WGS sequence"/>
</dbReference>
<gene>
    <name evidence="1" type="ORF">SAMN05660649_03555</name>
</gene>
<dbReference type="InterPro" id="IPR016155">
    <property type="entry name" value="Mopterin_synth/thiamin_S_b"/>
</dbReference>
<dbReference type="InterPro" id="IPR003749">
    <property type="entry name" value="ThiS/MoaD-like"/>
</dbReference>
<dbReference type="Pfam" id="PF02597">
    <property type="entry name" value="ThiS"/>
    <property type="match status" value="1"/>
</dbReference>
<keyword evidence="2" id="KW-1185">Reference proteome</keyword>
<proteinExistence type="predicted"/>
<evidence type="ECO:0000313" key="2">
    <source>
        <dbReference type="Proteomes" id="UP000199337"/>
    </source>
</evidence>
<sequence length="78" mass="8468">MQITLRATGIIREKFPNKQEKIVVMLDEPLSVQQILTDQLGIDVAGLAAIIVNGQCRRRDYLPVDGDVVTLVPPLGGG</sequence>
<protein>
    <submittedName>
        <fullName evidence="1">ThiS family protein</fullName>
    </submittedName>
</protein>
<dbReference type="Gene3D" id="3.10.20.30">
    <property type="match status" value="1"/>
</dbReference>
<dbReference type="AlphaFoldDB" id="A0A1I2WMY2"/>